<accession>A0A061QGJ5</accession>
<name>A0A061QGJ5_9CHLO</name>
<dbReference type="EMBL" id="GBEZ01027790">
    <property type="protein sequence ID" value="JAC59562.1"/>
    <property type="molecule type" value="Transcribed_RNA"/>
</dbReference>
<dbReference type="AlphaFoldDB" id="A0A061QGJ5"/>
<gene>
    <name evidence="1" type="ORF">TSPGSL018_31121</name>
</gene>
<reference evidence="1" key="1">
    <citation type="submission" date="2014-05" db="EMBL/GenBank/DDBJ databases">
        <title>The transcriptome of the halophilic microalga Tetraselmis sp. GSL018 isolated from the Great Salt Lake, Utah.</title>
        <authorList>
            <person name="Jinkerson R.E."/>
            <person name="D'Adamo S."/>
            <person name="Posewitz M.C."/>
        </authorList>
    </citation>
    <scope>NUCLEOTIDE SEQUENCE</scope>
    <source>
        <strain evidence="1">GSL018</strain>
    </source>
</reference>
<sequence>MVFKFNFAVGESAKAETDGEKSGSASSRECAEANLKPFSEVFPELDCRITRLRVQSGVRSTALTA</sequence>
<organism evidence="1">
    <name type="scientific">Tetraselmis sp. GSL018</name>
    <dbReference type="NCBI Taxonomy" id="582737"/>
    <lineage>
        <taxon>Eukaryota</taxon>
        <taxon>Viridiplantae</taxon>
        <taxon>Chlorophyta</taxon>
        <taxon>core chlorophytes</taxon>
        <taxon>Chlorodendrophyceae</taxon>
        <taxon>Chlorodendrales</taxon>
        <taxon>Chlorodendraceae</taxon>
        <taxon>Tetraselmis</taxon>
    </lineage>
</organism>
<protein>
    <submittedName>
        <fullName evidence="1">Uncharacterized protein</fullName>
    </submittedName>
</protein>
<evidence type="ECO:0000313" key="1">
    <source>
        <dbReference type="EMBL" id="JAC59562.1"/>
    </source>
</evidence>
<proteinExistence type="predicted"/>